<sequence length="68" mass="7180">MPCSQRGPGLNSLLLAKASSFQQQGRAHNTGAARAEVEATGGRPSDAEDPLEAVKKITEEMRKLASTN</sequence>
<evidence type="ECO:0000313" key="2">
    <source>
        <dbReference type="EMBL" id="RLV94459.1"/>
    </source>
</evidence>
<evidence type="ECO:0000256" key="1">
    <source>
        <dbReference type="SAM" id="MobiDB-lite"/>
    </source>
</evidence>
<dbReference type="AlphaFoldDB" id="A0A3L8S243"/>
<feature type="non-terminal residue" evidence="2">
    <location>
        <position position="68"/>
    </location>
</feature>
<name>A0A3L8S243_CHLGU</name>
<protein>
    <submittedName>
        <fullName evidence="2">Uncharacterized protein</fullName>
    </submittedName>
</protein>
<organism evidence="2 3">
    <name type="scientific">Chloebia gouldiae</name>
    <name type="common">Gouldian finch</name>
    <name type="synonym">Erythrura gouldiae</name>
    <dbReference type="NCBI Taxonomy" id="44316"/>
    <lineage>
        <taxon>Eukaryota</taxon>
        <taxon>Metazoa</taxon>
        <taxon>Chordata</taxon>
        <taxon>Craniata</taxon>
        <taxon>Vertebrata</taxon>
        <taxon>Euteleostomi</taxon>
        <taxon>Archelosauria</taxon>
        <taxon>Archosauria</taxon>
        <taxon>Dinosauria</taxon>
        <taxon>Saurischia</taxon>
        <taxon>Theropoda</taxon>
        <taxon>Coelurosauria</taxon>
        <taxon>Aves</taxon>
        <taxon>Neognathae</taxon>
        <taxon>Neoaves</taxon>
        <taxon>Telluraves</taxon>
        <taxon>Australaves</taxon>
        <taxon>Passeriformes</taxon>
        <taxon>Passeroidea</taxon>
        <taxon>Passeridae</taxon>
        <taxon>Chloebia</taxon>
    </lineage>
</organism>
<proteinExistence type="predicted"/>
<gene>
    <name evidence="2" type="ORF">DV515_00013154</name>
</gene>
<feature type="region of interest" description="Disordered" evidence="1">
    <location>
        <begin position="21"/>
        <end position="49"/>
    </location>
</feature>
<keyword evidence="3" id="KW-1185">Reference proteome</keyword>
<accession>A0A3L8S243</accession>
<comment type="caution">
    <text evidence="2">The sequence shown here is derived from an EMBL/GenBank/DDBJ whole genome shotgun (WGS) entry which is preliminary data.</text>
</comment>
<dbReference type="EMBL" id="QUSF01000084">
    <property type="protein sequence ID" value="RLV94459.1"/>
    <property type="molecule type" value="Genomic_DNA"/>
</dbReference>
<dbReference type="Proteomes" id="UP000276834">
    <property type="component" value="Unassembled WGS sequence"/>
</dbReference>
<reference evidence="2 3" key="1">
    <citation type="journal article" date="2018" name="Proc. R. Soc. B">
        <title>A non-coding region near Follistatin controls head colour polymorphism in the Gouldian finch.</title>
        <authorList>
            <person name="Toomey M.B."/>
            <person name="Marques C.I."/>
            <person name="Andrade P."/>
            <person name="Araujo P.M."/>
            <person name="Sabatino S."/>
            <person name="Gazda M.A."/>
            <person name="Afonso S."/>
            <person name="Lopes R.J."/>
            <person name="Corbo J.C."/>
            <person name="Carneiro M."/>
        </authorList>
    </citation>
    <scope>NUCLEOTIDE SEQUENCE [LARGE SCALE GENOMIC DNA]</scope>
    <source>
        <strain evidence="2">Red01</strain>
        <tissue evidence="2">Muscle</tissue>
    </source>
</reference>
<evidence type="ECO:0000313" key="3">
    <source>
        <dbReference type="Proteomes" id="UP000276834"/>
    </source>
</evidence>